<dbReference type="PANTHER" id="PTHR30461:SF23">
    <property type="entry name" value="DNA RECOMBINASE-RELATED"/>
    <property type="match status" value="1"/>
</dbReference>
<dbReference type="InterPro" id="IPR038109">
    <property type="entry name" value="DNA_bind_recomb_sf"/>
</dbReference>
<dbReference type="SUPFAM" id="SSF53041">
    <property type="entry name" value="Resolvase-like"/>
    <property type="match status" value="1"/>
</dbReference>
<gene>
    <name evidence="2" type="ORF">DZF98_04735</name>
</gene>
<proteinExistence type="predicted"/>
<keyword evidence="3" id="KW-1185">Reference proteome</keyword>
<accession>A0ABX9N7Q9</accession>
<dbReference type="Pfam" id="PF07508">
    <property type="entry name" value="Recombinase"/>
    <property type="match status" value="1"/>
</dbReference>
<dbReference type="Pfam" id="PF00239">
    <property type="entry name" value="Resolvase"/>
    <property type="match status" value="1"/>
</dbReference>
<dbReference type="Gene3D" id="3.40.50.1390">
    <property type="entry name" value="Resolvase, N-terminal catalytic domain"/>
    <property type="match status" value="1"/>
</dbReference>
<dbReference type="PROSITE" id="PS51737">
    <property type="entry name" value="RECOMBINASE_DNA_BIND"/>
    <property type="match status" value="1"/>
</dbReference>
<dbReference type="InterPro" id="IPR011109">
    <property type="entry name" value="DNA_bind_recombinase_dom"/>
</dbReference>
<evidence type="ECO:0000313" key="3">
    <source>
        <dbReference type="Proteomes" id="UP000265355"/>
    </source>
</evidence>
<dbReference type="InterPro" id="IPR025827">
    <property type="entry name" value="Zn_ribbon_recom_dom"/>
</dbReference>
<dbReference type="Proteomes" id="UP000265355">
    <property type="component" value="Unassembled WGS sequence"/>
</dbReference>
<dbReference type="Gene3D" id="3.90.1750.20">
    <property type="entry name" value="Putative Large Serine Recombinase, Chain B, Domain 2"/>
    <property type="match status" value="1"/>
</dbReference>
<dbReference type="InterPro" id="IPR050639">
    <property type="entry name" value="SSR_resolvase"/>
</dbReference>
<dbReference type="EMBL" id="QWEE01000045">
    <property type="protein sequence ID" value="RII93281.1"/>
    <property type="molecule type" value="Genomic_DNA"/>
</dbReference>
<dbReference type="CDD" id="cd00338">
    <property type="entry name" value="Ser_Recombinase"/>
    <property type="match status" value="1"/>
</dbReference>
<name>A0ABX9N7Q9_9MICO</name>
<evidence type="ECO:0000313" key="2">
    <source>
        <dbReference type="EMBL" id="RII93281.1"/>
    </source>
</evidence>
<dbReference type="InterPro" id="IPR036162">
    <property type="entry name" value="Resolvase-like_N_sf"/>
</dbReference>
<dbReference type="SMART" id="SM00857">
    <property type="entry name" value="Resolvase"/>
    <property type="match status" value="1"/>
</dbReference>
<dbReference type="Pfam" id="PF13408">
    <property type="entry name" value="Zn_ribbon_recom"/>
    <property type="match status" value="1"/>
</dbReference>
<protein>
    <submittedName>
        <fullName evidence="2">Recombinase family protein</fullName>
    </submittedName>
</protein>
<sequence>MLCVIYTRISLDRTGEEMAVTRQEQACRELAARQGMDVAAVYSDNDISATSGKVRPAFEEMLAAQPEAIVAWHQDRLLRLTRDLERVISLNVPVYTVTAGTLDLTTPAGRAVARTVAAWSQYEGEQKATRQVAANAQRAGSGRMSSRAGYGYIRTGDSIELEPEQARVIREAVKRVLRGDSLRSVCADFNERGIATPGSGAQWNSTTLKQLLLRPSLAGRTVHRGELVGYMPESTERVISEDEREELKALLTDPERRTAPAGRTPKYLLSGIARCGRCGGVMVRAVGRMTVQANGNTKRQPPSYVCSECHRVRRKQADVDALVEGIVVGRLAMPDAVGLFPQGDPAALHEALQAVRTVDSRLANAADLYASGAIDGAQLSRISEGLRAARIQAQAEVTAALPSAVPPELLGGLAAEVWPTLPMDTKRPILDTLVSVTIMPSGSGKSFNPDSVVVAWRS</sequence>
<dbReference type="PANTHER" id="PTHR30461">
    <property type="entry name" value="DNA-INVERTASE FROM LAMBDOID PROPHAGE"/>
    <property type="match status" value="1"/>
</dbReference>
<reference evidence="2 3" key="1">
    <citation type="submission" date="2018-08" db="EMBL/GenBank/DDBJ databases">
        <title>Genome Sequence of Clavibacter michiganensis Subspecies type strains, and the Atypical Peach-Colored Strains Isolated from Tomato.</title>
        <authorList>
            <person name="Osdaghi E."/>
            <person name="Portier P."/>
            <person name="Briand M."/>
            <person name="Jacques M.-A."/>
        </authorList>
    </citation>
    <scope>NUCLEOTIDE SEQUENCE [LARGE SCALE GENOMIC DNA]</scope>
    <source>
        <strain evidence="2 3">CFBP 8216</strain>
    </source>
</reference>
<organism evidence="2 3">
    <name type="scientific">Clavibacter californiensis</name>
    <dbReference type="NCBI Taxonomy" id="1401995"/>
    <lineage>
        <taxon>Bacteria</taxon>
        <taxon>Bacillati</taxon>
        <taxon>Actinomycetota</taxon>
        <taxon>Actinomycetes</taxon>
        <taxon>Micrococcales</taxon>
        <taxon>Microbacteriaceae</taxon>
        <taxon>Clavibacter</taxon>
    </lineage>
</organism>
<comment type="caution">
    <text evidence="2">The sequence shown here is derived from an EMBL/GenBank/DDBJ whole genome shotgun (WGS) entry which is preliminary data.</text>
</comment>
<feature type="domain" description="Recombinase" evidence="1">
    <location>
        <begin position="149"/>
        <end position="257"/>
    </location>
</feature>
<dbReference type="InterPro" id="IPR006119">
    <property type="entry name" value="Resolv_N"/>
</dbReference>
<dbReference type="RefSeq" id="WP_119372641.1">
    <property type="nucleotide sequence ID" value="NZ_CP040792.1"/>
</dbReference>
<evidence type="ECO:0000259" key="1">
    <source>
        <dbReference type="PROSITE" id="PS51737"/>
    </source>
</evidence>